<sequence>MCRMLAYFGSSSRRLNELISCLKLSSEKDPLNGASHDSGWGYVLIKKDSISYYRSGKPIFKETIPVFLDDEDMIAIFHARKATTGLVGSQFSHPYMETNESGTHFFAHNGTINKRRLAQKMGIEDQGFVDSELAFKYLINTGDIETLKDYTETALNLFYVKIDRYTQEAELRYLNYVAPHHDRPYYHLYIDTSDGIAVYSSSLAYLCKDLSRERVGKGFNSIGKIKVNNSEREIAV</sequence>
<dbReference type="PANTHER" id="PTHR42824">
    <property type="entry name" value="GLUTAMINE AMIDOTRANSFERASE"/>
    <property type="match status" value="1"/>
</dbReference>
<dbReference type="InterPro" id="IPR017932">
    <property type="entry name" value="GATase_2_dom"/>
</dbReference>
<name>A0A510E662_9CREN</name>
<dbReference type="InterPro" id="IPR026869">
    <property type="entry name" value="EgtC-like"/>
</dbReference>
<organism evidence="4 6">
    <name type="scientific">Sulfuracidifex tepidarius</name>
    <dbReference type="NCBI Taxonomy" id="1294262"/>
    <lineage>
        <taxon>Archaea</taxon>
        <taxon>Thermoproteota</taxon>
        <taxon>Thermoprotei</taxon>
        <taxon>Sulfolobales</taxon>
        <taxon>Sulfolobaceae</taxon>
        <taxon>Sulfuracidifex</taxon>
    </lineage>
</organism>
<keyword evidence="1" id="KW-0315">Glutamine amidotransferase</keyword>
<dbReference type="EMBL" id="AP018930">
    <property type="protein sequence ID" value="BBG28025.1"/>
    <property type="molecule type" value="Genomic_DNA"/>
</dbReference>
<evidence type="ECO:0000313" key="5">
    <source>
        <dbReference type="Proteomes" id="UP000322983"/>
    </source>
</evidence>
<keyword evidence="5" id="KW-1185">Reference proteome</keyword>
<evidence type="ECO:0000313" key="6">
    <source>
        <dbReference type="Proteomes" id="UP000325030"/>
    </source>
</evidence>
<reference evidence="6" key="1">
    <citation type="submission" date="2018-09" db="EMBL/GenBank/DDBJ databases">
        <title>Complete Genome Sequencing of Sulfolobus sp. JCM 16834.</title>
        <authorList>
            <person name="Kato S."/>
            <person name="Itoh T."/>
            <person name="Ohkuma M."/>
        </authorList>
    </citation>
    <scope>NUCLEOTIDE SEQUENCE [LARGE SCALE GENOMIC DNA]</scope>
    <source>
        <strain evidence="6">IC-007</strain>
    </source>
</reference>
<dbReference type="Proteomes" id="UP000322983">
    <property type="component" value="Chromosome"/>
</dbReference>
<dbReference type="EMBL" id="AP018929">
    <property type="protein sequence ID" value="BBG25231.1"/>
    <property type="molecule type" value="Genomic_DNA"/>
</dbReference>
<dbReference type="Pfam" id="PF13230">
    <property type="entry name" value="GATase_4"/>
    <property type="match status" value="1"/>
</dbReference>
<accession>A0A510E662</accession>
<evidence type="ECO:0000259" key="2">
    <source>
        <dbReference type="PROSITE" id="PS51278"/>
    </source>
</evidence>
<feature type="domain" description="Glutamine amidotransferase type-2" evidence="2">
    <location>
        <begin position="2"/>
        <end position="236"/>
    </location>
</feature>
<evidence type="ECO:0000313" key="4">
    <source>
        <dbReference type="EMBL" id="BBG28025.1"/>
    </source>
</evidence>
<reference evidence="4 5" key="2">
    <citation type="journal article" date="2020" name="Int. J. Syst. Evol. Microbiol.">
        <title>Sulfuracidifex tepidarius gen. nov., sp. nov. and transfer of Sulfolobus metallicus Huber and Stetter 1992 to the genus Sulfuracidifex as Sulfuracidifex metallicus comb. nov.</title>
        <authorList>
            <person name="Itoh T."/>
            <person name="Miura T."/>
            <person name="Sakai H.D."/>
            <person name="Kato S."/>
            <person name="Ohkuma M."/>
            <person name="Takashina T."/>
        </authorList>
    </citation>
    <scope>NUCLEOTIDE SEQUENCE</scope>
    <source>
        <strain evidence="3 5">IC-006</strain>
        <strain evidence="4">IC-007</strain>
    </source>
</reference>
<gene>
    <name evidence="3" type="ORF">IC006_2566</name>
    <name evidence="4" type="ORF">IC007_2580</name>
</gene>
<dbReference type="Gene3D" id="3.60.20.10">
    <property type="entry name" value="Glutamine Phosphoribosylpyrophosphate, subunit 1, domain 1"/>
    <property type="match status" value="1"/>
</dbReference>
<dbReference type="KEGG" id="step:IC006_2566"/>
<dbReference type="STRING" id="1294262.GCA_001316085_01454"/>
<dbReference type="PANTHER" id="PTHR42824:SF1">
    <property type="entry name" value="GLUTAMINE AMIDOTRANSFERASE YAFJ-RELATED"/>
    <property type="match status" value="1"/>
</dbReference>
<protein>
    <recommendedName>
        <fullName evidence="2">Glutamine amidotransferase type-2 domain-containing protein</fullName>
    </recommendedName>
</protein>
<proteinExistence type="predicted"/>
<evidence type="ECO:0000256" key="1">
    <source>
        <dbReference type="ARBA" id="ARBA00022962"/>
    </source>
</evidence>
<dbReference type="SUPFAM" id="SSF56235">
    <property type="entry name" value="N-terminal nucleophile aminohydrolases (Ntn hydrolases)"/>
    <property type="match status" value="1"/>
</dbReference>
<dbReference type="Proteomes" id="UP000325030">
    <property type="component" value="Chromosome"/>
</dbReference>
<dbReference type="PROSITE" id="PS51278">
    <property type="entry name" value="GATASE_TYPE_2"/>
    <property type="match status" value="1"/>
</dbReference>
<accession>A0A510DYD5</accession>
<evidence type="ECO:0000313" key="3">
    <source>
        <dbReference type="EMBL" id="BBG25231.1"/>
    </source>
</evidence>
<dbReference type="InterPro" id="IPR029055">
    <property type="entry name" value="Ntn_hydrolases_N"/>
</dbReference>
<dbReference type="AlphaFoldDB" id="A0A510E662"/>